<sequence length="162" mass="18318">MVGDESSTGSGGGFRSCLHYFLYNGKKKHVFAGIAIISVVFVVPLYFMTIGAPRSYLLLKRVYSDATKEEHWRGMGRGEEVAGPSSSGDATQSLEELKFCFLTVLKRDIEVNELEGWMSCRDGVAVEQEVQWMMLRRSSRVGFLSRRRQSYRDDGVMGRRKS</sequence>
<comment type="caution">
    <text evidence="2">The sequence shown here is derived from an EMBL/GenBank/DDBJ whole genome shotgun (WGS) entry which is preliminary data.</text>
</comment>
<evidence type="ECO:0000313" key="2">
    <source>
        <dbReference type="EMBL" id="KAK8944836.1"/>
    </source>
</evidence>
<protein>
    <submittedName>
        <fullName evidence="2">Uncharacterized protein</fullName>
    </submittedName>
</protein>
<accession>A0AAP0BPI7</accession>
<dbReference type="Proteomes" id="UP001418222">
    <property type="component" value="Unassembled WGS sequence"/>
</dbReference>
<keyword evidence="3" id="KW-1185">Reference proteome</keyword>
<dbReference type="PANTHER" id="PTHR35990:SF1">
    <property type="entry name" value="GAG1AT PROTEIN"/>
    <property type="match status" value="1"/>
</dbReference>
<dbReference type="AlphaFoldDB" id="A0AAP0BPI7"/>
<organism evidence="2 3">
    <name type="scientific">Platanthera zijinensis</name>
    <dbReference type="NCBI Taxonomy" id="2320716"/>
    <lineage>
        <taxon>Eukaryota</taxon>
        <taxon>Viridiplantae</taxon>
        <taxon>Streptophyta</taxon>
        <taxon>Embryophyta</taxon>
        <taxon>Tracheophyta</taxon>
        <taxon>Spermatophyta</taxon>
        <taxon>Magnoliopsida</taxon>
        <taxon>Liliopsida</taxon>
        <taxon>Asparagales</taxon>
        <taxon>Orchidaceae</taxon>
        <taxon>Orchidoideae</taxon>
        <taxon>Orchideae</taxon>
        <taxon>Orchidinae</taxon>
        <taxon>Platanthera</taxon>
    </lineage>
</organism>
<proteinExistence type="predicted"/>
<feature type="transmembrane region" description="Helical" evidence="1">
    <location>
        <begin position="30"/>
        <end position="51"/>
    </location>
</feature>
<name>A0AAP0BPI7_9ASPA</name>
<keyword evidence="1" id="KW-0812">Transmembrane</keyword>
<gene>
    <name evidence="2" type="ORF">KSP39_PZI007831</name>
</gene>
<keyword evidence="1" id="KW-0472">Membrane</keyword>
<dbReference type="PANTHER" id="PTHR35990">
    <property type="entry name" value="GAG1AT PROTEIN"/>
    <property type="match status" value="1"/>
</dbReference>
<evidence type="ECO:0000256" key="1">
    <source>
        <dbReference type="SAM" id="Phobius"/>
    </source>
</evidence>
<evidence type="ECO:0000313" key="3">
    <source>
        <dbReference type="Proteomes" id="UP001418222"/>
    </source>
</evidence>
<reference evidence="2 3" key="1">
    <citation type="journal article" date="2022" name="Nat. Plants">
        <title>Genomes of leafy and leafless Platanthera orchids illuminate the evolution of mycoheterotrophy.</title>
        <authorList>
            <person name="Li M.H."/>
            <person name="Liu K.W."/>
            <person name="Li Z."/>
            <person name="Lu H.C."/>
            <person name="Ye Q.L."/>
            <person name="Zhang D."/>
            <person name="Wang J.Y."/>
            <person name="Li Y.F."/>
            <person name="Zhong Z.M."/>
            <person name="Liu X."/>
            <person name="Yu X."/>
            <person name="Liu D.K."/>
            <person name="Tu X.D."/>
            <person name="Liu B."/>
            <person name="Hao Y."/>
            <person name="Liao X.Y."/>
            <person name="Jiang Y.T."/>
            <person name="Sun W.H."/>
            <person name="Chen J."/>
            <person name="Chen Y.Q."/>
            <person name="Ai Y."/>
            <person name="Zhai J.W."/>
            <person name="Wu S.S."/>
            <person name="Zhou Z."/>
            <person name="Hsiao Y.Y."/>
            <person name="Wu W.L."/>
            <person name="Chen Y.Y."/>
            <person name="Lin Y.F."/>
            <person name="Hsu J.L."/>
            <person name="Li C.Y."/>
            <person name="Wang Z.W."/>
            <person name="Zhao X."/>
            <person name="Zhong W.Y."/>
            <person name="Ma X.K."/>
            <person name="Ma L."/>
            <person name="Huang J."/>
            <person name="Chen G.Z."/>
            <person name="Huang M.Z."/>
            <person name="Huang L."/>
            <person name="Peng D.H."/>
            <person name="Luo Y.B."/>
            <person name="Zou S.Q."/>
            <person name="Chen S.P."/>
            <person name="Lan S."/>
            <person name="Tsai W.C."/>
            <person name="Van de Peer Y."/>
            <person name="Liu Z.J."/>
        </authorList>
    </citation>
    <scope>NUCLEOTIDE SEQUENCE [LARGE SCALE GENOMIC DNA]</scope>
    <source>
        <strain evidence="2">Lor287</strain>
    </source>
</reference>
<dbReference type="EMBL" id="JBBWWQ010000006">
    <property type="protein sequence ID" value="KAK8944836.1"/>
    <property type="molecule type" value="Genomic_DNA"/>
</dbReference>
<keyword evidence="1" id="KW-1133">Transmembrane helix</keyword>